<name>A0AA35TI41_GEOBA</name>
<dbReference type="Proteomes" id="UP001174909">
    <property type="component" value="Unassembled WGS sequence"/>
</dbReference>
<sequence length="75" mass="8252">MYWGHTQYMCVHKVCTYKMKNVPSYSLSPCPISEFLSLSGHLGYCDLPSDKQLAALGSMPLAAQHTAYVVLLPTG</sequence>
<protein>
    <submittedName>
        <fullName evidence="1">Uncharacterized protein</fullName>
    </submittedName>
</protein>
<gene>
    <name evidence="1" type="ORF">GBAR_LOCUS26256</name>
</gene>
<comment type="caution">
    <text evidence="1">The sequence shown here is derived from an EMBL/GenBank/DDBJ whole genome shotgun (WGS) entry which is preliminary data.</text>
</comment>
<dbReference type="AlphaFoldDB" id="A0AA35TI41"/>
<proteinExistence type="predicted"/>
<organism evidence="1 2">
    <name type="scientific">Geodia barretti</name>
    <name type="common">Barrett's horny sponge</name>
    <dbReference type="NCBI Taxonomy" id="519541"/>
    <lineage>
        <taxon>Eukaryota</taxon>
        <taxon>Metazoa</taxon>
        <taxon>Porifera</taxon>
        <taxon>Demospongiae</taxon>
        <taxon>Heteroscleromorpha</taxon>
        <taxon>Tetractinellida</taxon>
        <taxon>Astrophorina</taxon>
        <taxon>Geodiidae</taxon>
        <taxon>Geodia</taxon>
    </lineage>
</organism>
<dbReference type="EMBL" id="CASHTH010003648">
    <property type="protein sequence ID" value="CAI8047512.1"/>
    <property type="molecule type" value="Genomic_DNA"/>
</dbReference>
<evidence type="ECO:0000313" key="2">
    <source>
        <dbReference type="Proteomes" id="UP001174909"/>
    </source>
</evidence>
<keyword evidence="2" id="KW-1185">Reference proteome</keyword>
<accession>A0AA35TI41</accession>
<reference evidence="1" key="1">
    <citation type="submission" date="2023-03" db="EMBL/GenBank/DDBJ databases">
        <authorList>
            <person name="Steffen K."/>
            <person name="Cardenas P."/>
        </authorList>
    </citation>
    <scope>NUCLEOTIDE SEQUENCE</scope>
</reference>
<evidence type="ECO:0000313" key="1">
    <source>
        <dbReference type="EMBL" id="CAI8047512.1"/>
    </source>
</evidence>